<dbReference type="SUPFAM" id="SSF53041">
    <property type="entry name" value="Resolvase-like"/>
    <property type="match status" value="1"/>
</dbReference>
<dbReference type="PANTHER" id="PTHR30461:SF23">
    <property type="entry name" value="DNA RECOMBINASE-RELATED"/>
    <property type="match status" value="1"/>
</dbReference>
<dbReference type="Proteomes" id="UP000332594">
    <property type="component" value="Unassembled WGS sequence"/>
</dbReference>
<dbReference type="Gene3D" id="3.90.1750.20">
    <property type="entry name" value="Putative Large Serine Recombinase, Chain B, Domain 2"/>
    <property type="match status" value="1"/>
</dbReference>
<evidence type="ECO:0000313" key="2">
    <source>
        <dbReference type="EMBL" id="VFS76813.1"/>
    </source>
</evidence>
<dbReference type="InterPro" id="IPR011109">
    <property type="entry name" value="DNA_bind_recombinase_dom"/>
</dbReference>
<accession>A0A485BWF5</accession>
<dbReference type="InterPro" id="IPR006119">
    <property type="entry name" value="Resolv_N"/>
</dbReference>
<gene>
    <name evidence="2" type="ORF">NCTC13038_03629</name>
</gene>
<proteinExistence type="predicted"/>
<dbReference type="AlphaFoldDB" id="A0A485BWF5"/>
<dbReference type="InterPro" id="IPR038109">
    <property type="entry name" value="DNA_bind_recomb_sf"/>
</dbReference>
<dbReference type="GO" id="GO:0000150">
    <property type="term" value="F:DNA strand exchange activity"/>
    <property type="evidence" value="ECO:0007669"/>
    <property type="project" value="InterPro"/>
</dbReference>
<evidence type="ECO:0000313" key="3">
    <source>
        <dbReference type="Proteomes" id="UP000332594"/>
    </source>
</evidence>
<reference evidence="2 3" key="1">
    <citation type="submission" date="2019-03" db="EMBL/GenBank/DDBJ databases">
        <authorList>
            <consortium name="Pathogen Informatics"/>
        </authorList>
    </citation>
    <scope>NUCLEOTIDE SEQUENCE [LARGE SCALE GENOMIC DNA]</scope>
    <source>
        <strain evidence="2 3">NCTC13038</strain>
    </source>
</reference>
<evidence type="ECO:0000259" key="1">
    <source>
        <dbReference type="PROSITE" id="PS51737"/>
    </source>
</evidence>
<dbReference type="GO" id="GO:0003677">
    <property type="term" value="F:DNA binding"/>
    <property type="evidence" value="ECO:0007669"/>
    <property type="project" value="InterPro"/>
</dbReference>
<protein>
    <submittedName>
        <fullName evidence="2">Recombinase</fullName>
    </submittedName>
</protein>
<dbReference type="PROSITE" id="PS51737">
    <property type="entry name" value="RECOMBINASE_DNA_BIND"/>
    <property type="match status" value="1"/>
</dbReference>
<sequence length="510" mass="59901">MDEVNVAQYLRMSTDHQQYSIFNQSQFISKFASEHKMNIIHTYDDSGKSGVTANRRLAFQQLIDDVVEGKINIKAVLVYDISRFGRFQSIDQFGYYTHQLQMHGVGIIYCANPIIEGNSDYADFQLFIDRKKASSLSRDLSQKVFLGQANLAGRGYHQGGPAGYGLRRMLIDENHKHKGILKYREWKSIQTDRIILVLGPEDEVITVRWIYDQFVNNSKPERVIASELNRRGITAEHGTKWTRGKIHEILTNEKYIGHNVYNRTSSRLKQRLIHNPQHEWIRCENAFEAIISPELFLQAQTIISNRSIHLSNDDLLGKLSELFKTKGKLSGIIIDEDDDTPSSSVYRKRFGGLLQAYKLIDYKPKHDYDYLRINSLLREKYHSLVEKLIFDITEQGCYVNYDEESKLFTINDEVKMSVVISRCFMNNTRKRWRIRFERKFSYDICIVVRLDSQNVNTKDYYIFPSIELLDNQFVFEELNPYQLEFYRYDDLIPFLQILKRDVFLKESTDE</sequence>
<dbReference type="SMART" id="SM00857">
    <property type="entry name" value="Resolvase"/>
    <property type="match status" value="1"/>
</dbReference>
<dbReference type="Gene3D" id="3.40.50.1390">
    <property type="entry name" value="Resolvase, N-terminal catalytic domain"/>
    <property type="match status" value="1"/>
</dbReference>
<feature type="domain" description="Recombinase" evidence="1">
    <location>
        <begin position="185"/>
        <end position="309"/>
    </location>
</feature>
<dbReference type="InterPro" id="IPR050639">
    <property type="entry name" value="SSR_resolvase"/>
</dbReference>
<dbReference type="PANTHER" id="PTHR30461">
    <property type="entry name" value="DNA-INVERTASE FROM LAMBDOID PROPHAGE"/>
    <property type="match status" value="1"/>
</dbReference>
<dbReference type="RefSeq" id="WP_080070951.1">
    <property type="nucleotide sequence ID" value="NZ_BJNO01000019.1"/>
</dbReference>
<organism evidence="2 3">
    <name type="scientific">Raoultella terrigena</name>
    <name type="common">Klebsiella terrigena</name>
    <dbReference type="NCBI Taxonomy" id="577"/>
    <lineage>
        <taxon>Bacteria</taxon>
        <taxon>Pseudomonadati</taxon>
        <taxon>Pseudomonadota</taxon>
        <taxon>Gammaproteobacteria</taxon>
        <taxon>Enterobacterales</taxon>
        <taxon>Enterobacteriaceae</taxon>
        <taxon>Klebsiella/Raoultella group</taxon>
        <taxon>Raoultella</taxon>
    </lineage>
</organism>
<dbReference type="Pfam" id="PF00239">
    <property type="entry name" value="Resolvase"/>
    <property type="match status" value="1"/>
</dbReference>
<dbReference type="EMBL" id="CAADJG010000002">
    <property type="protein sequence ID" value="VFS76813.1"/>
    <property type="molecule type" value="Genomic_DNA"/>
</dbReference>
<dbReference type="CDD" id="cd00338">
    <property type="entry name" value="Ser_Recombinase"/>
    <property type="match status" value="1"/>
</dbReference>
<dbReference type="InterPro" id="IPR036162">
    <property type="entry name" value="Resolvase-like_N_sf"/>
</dbReference>
<dbReference type="Pfam" id="PF07508">
    <property type="entry name" value="Recombinase"/>
    <property type="match status" value="1"/>
</dbReference>
<name>A0A485BWF5_RAOTE</name>